<evidence type="ECO:0000256" key="1">
    <source>
        <dbReference type="ARBA" id="ARBA00023172"/>
    </source>
</evidence>
<dbReference type="KEGG" id="cmet:K6K41_02035"/>
<dbReference type="Gene3D" id="1.10.443.10">
    <property type="entry name" value="Intergrase catalytic core"/>
    <property type="match status" value="1"/>
</dbReference>
<dbReference type="AlphaFoldDB" id="A0A9E6R982"/>
<dbReference type="InterPro" id="IPR011010">
    <property type="entry name" value="DNA_brk_join_enz"/>
</dbReference>
<feature type="region of interest" description="Disordered" evidence="2">
    <location>
        <begin position="935"/>
        <end position="976"/>
    </location>
</feature>
<dbReference type="Proteomes" id="UP000825701">
    <property type="component" value="Chromosome"/>
</dbReference>
<sequence length="976" mass="108075">MIHLPEAEVAATCAALAALAGDAVAQTTVRARLSHAAVHDPVARDVLGAWIRRDRHVARSSRCAREAAEAGQSPDGGAVAPPEASRAGPNWTTAHPSQSHNRIVHAQSASRAETYRQALERGGLTLPQRSWAAGGLRDATIDWQQVSAESGIKIGSLRPRMKWRVVIESWIPALGLAERELRRYDGPGGNPEWSGANRTLDRGEREAKLTAYLQRLREQGLPLPEQVTLGGGILWRKVAEESGLSLNCFHAAGGRMRRIVERWAPELGTGPRRSASLGDPLSIEELEMVLDIEQPRLLRRRGLDDKAVRKAMSNLHWAFRIARIVAGDLVGAPARPAFETLAADAGTKATVRTEARRCLNALDEIEHGDGLPASYSAAFALVCARSGKSTPAIAAMVGLTERALRNRIESEIGSNTLIAEAQKFERLFGLPPACLSSRLTERRRRTLYVDRSMFDADIVDEATYLKIRKYVPPEFTIQPAEARRAMLIELLAELDQQTSAYSRAMRIYRQTPYRMTAFSEALASEWNDFIEFQNTLARRLDIHRRGGKWSDATVLIRKERLHGYFGSLCILASPDDPAALVPHMALALALFPKCARAHLEHMARRKALAWDGDMERLTGAEFHILGDLQRLVETETGWLRQRPDLGDRLRPVYGLVSQEEIDTALADWDGACDRAERGYKREKRSLRSFVEELCDRHEAVLPFLKQANPAVAFATLMEGLAQDIEKCLPGTRERAIALRSGVLVGILSQLGLRLGTLCALNAQGAHTHIMKVDGVWTLRISRHLFKNKNGPYFGDKDKGFHDYEEELDDSDGLGLYAMLDEYLLEGGREALNPKGVADALFPGIIEGKRMRKTAIRNLIIEITRRFLAYNPLTKSGVKGVRPFGPHPFRHILATAVLKATGDKQTAADAIHDAVDTIERYVRYLPSDRRDTLKAARRSIFSSSPERKTSANERSGKPAASPSISRLGARGRAQTSR</sequence>
<dbReference type="EMBL" id="CP081869">
    <property type="protein sequence ID" value="QZO00533.1"/>
    <property type="molecule type" value="Genomic_DNA"/>
</dbReference>
<dbReference type="GO" id="GO:0006310">
    <property type="term" value="P:DNA recombination"/>
    <property type="evidence" value="ECO:0007669"/>
    <property type="project" value="UniProtKB-KW"/>
</dbReference>
<accession>A0A9E6R982</accession>
<proteinExistence type="predicted"/>
<dbReference type="SUPFAM" id="SSF56349">
    <property type="entry name" value="DNA breaking-rejoining enzymes"/>
    <property type="match status" value="1"/>
</dbReference>
<evidence type="ECO:0000313" key="4">
    <source>
        <dbReference type="Proteomes" id="UP000825701"/>
    </source>
</evidence>
<protein>
    <submittedName>
        <fullName evidence="3">Uncharacterized protein</fullName>
    </submittedName>
</protein>
<feature type="compositionally biased region" description="Polar residues" evidence="2">
    <location>
        <begin position="90"/>
        <end position="101"/>
    </location>
</feature>
<reference evidence="3" key="1">
    <citation type="submission" date="2021-08" db="EMBL/GenBank/DDBJ databases">
        <authorList>
            <person name="Zhang H."/>
            <person name="Xu M."/>
            <person name="Yu Z."/>
            <person name="Yang L."/>
            <person name="Cai Y."/>
        </authorList>
    </citation>
    <scope>NUCLEOTIDE SEQUENCE</scope>
    <source>
        <strain evidence="3">CHL1</strain>
    </source>
</reference>
<dbReference type="GO" id="GO:0003677">
    <property type="term" value="F:DNA binding"/>
    <property type="evidence" value="ECO:0007669"/>
    <property type="project" value="InterPro"/>
</dbReference>
<dbReference type="GO" id="GO:0015074">
    <property type="term" value="P:DNA integration"/>
    <property type="evidence" value="ECO:0007669"/>
    <property type="project" value="InterPro"/>
</dbReference>
<dbReference type="InterPro" id="IPR013762">
    <property type="entry name" value="Integrase-like_cat_sf"/>
</dbReference>
<gene>
    <name evidence="3" type="ORF">K6K41_02035</name>
</gene>
<evidence type="ECO:0000313" key="3">
    <source>
        <dbReference type="EMBL" id="QZO00533.1"/>
    </source>
</evidence>
<keyword evidence="4" id="KW-1185">Reference proteome</keyword>
<feature type="compositionally biased region" description="Basic and acidic residues" evidence="2">
    <location>
        <begin position="944"/>
        <end position="955"/>
    </location>
</feature>
<keyword evidence="1" id="KW-0233">DNA recombination</keyword>
<organism evidence="3 4">
    <name type="scientific">Chenggangzhangella methanolivorans</name>
    <dbReference type="NCBI Taxonomy" id="1437009"/>
    <lineage>
        <taxon>Bacteria</taxon>
        <taxon>Pseudomonadati</taxon>
        <taxon>Pseudomonadota</taxon>
        <taxon>Alphaproteobacteria</taxon>
        <taxon>Hyphomicrobiales</taxon>
        <taxon>Methylopilaceae</taxon>
        <taxon>Chenggangzhangella</taxon>
    </lineage>
</organism>
<name>A0A9E6R982_9HYPH</name>
<feature type="region of interest" description="Disordered" evidence="2">
    <location>
        <begin position="62"/>
        <end position="101"/>
    </location>
</feature>
<evidence type="ECO:0000256" key="2">
    <source>
        <dbReference type="SAM" id="MobiDB-lite"/>
    </source>
</evidence>
<dbReference type="RefSeq" id="WP_261403737.1">
    <property type="nucleotide sequence ID" value="NZ_CP081869.1"/>
</dbReference>